<accession>A0A9W4HCN9</accession>
<dbReference type="InterPro" id="IPR036420">
    <property type="entry name" value="BRCT_dom_sf"/>
</dbReference>
<dbReference type="AlphaFoldDB" id="A0A9W4HCN9"/>
<name>A0A9W4HCN9_PENOL</name>
<keyword evidence="4" id="KW-1185">Reference proteome</keyword>
<protein>
    <recommendedName>
        <fullName evidence="2">BRCT domain-containing protein</fullName>
    </recommendedName>
</protein>
<evidence type="ECO:0000313" key="4">
    <source>
        <dbReference type="Proteomes" id="UP001153618"/>
    </source>
</evidence>
<feature type="compositionally biased region" description="Basic and acidic residues" evidence="1">
    <location>
        <begin position="97"/>
        <end position="108"/>
    </location>
</feature>
<dbReference type="InterPro" id="IPR001357">
    <property type="entry name" value="BRCT_dom"/>
</dbReference>
<dbReference type="EMBL" id="CAJVOS010000009">
    <property type="protein sequence ID" value="CAG7970899.1"/>
    <property type="molecule type" value="Genomic_DNA"/>
</dbReference>
<reference evidence="3" key="1">
    <citation type="submission" date="2021-07" db="EMBL/GenBank/DDBJ databases">
        <authorList>
            <person name="Branca A.L. A."/>
        </authorList>
    </citation>
    <scope>NUCLEOTIDE SEQUENCE</scope>
</reference>
<evidence type="ECO:0000259" key="2">
    <source>
        <dbReference type="PROSITE" id="PS50172"/>
    </source>
</evidence>
<gene>
    <name evidence="3" type="ORF">POLS_LOCUS1017</name>
</gene>
<dbReference type="Pfam" id="PF12738">
    <property type="entry name" value="PTCB-BRCT"/>
    <property type="match status" value="1"/>
</dbReference>
<proteinExistence type="predicted"/>
<feature type="region of interest" description="Disordered" evidence="1">
    <location>
        <begin position="95"/>
        <end position="120"/>
    </location>
</feature>
<dbReference type="Gene3D" id="3.40.50.10190">
    <property type="entry name" value="BRCT domain"/>
    <property type="match status" value="1"/>
</dbReference>
<dbReference type="Proteomes" id="UP001153618">
    <property type="component" value="Unassembled WGS sequence"/>
</dbReference>
<evidence type="ECO:0000313" key="3">
    <source>
        <dbReference type="EMBL" id="CAG7970899.1"/>
    </source>
</evidence>
<sequence>MAVVSTEDIKRLVEDCGAKFVEKGFQDCTHLVTTLKDGRVRSRKVTPADEQGCHTVSMDWLLGTIKKKAPEKIKEFLLKHKTLRRAFRGALVVANNDRGHTGPKRDREDDSDGDDGVSKKAVVSSAKADMEASMKIKRERNSEGLAKLVEDKFKEKGLIVLQRLVFSCIDILQGKKLTVWLDDSGFIWDVTLVKLDEELSHQLMRMQIIHAAGPNEAWAWRCKYHSSIDSTPAIKSSGHSESRFEDFASARTKFEYLFKTFTGVQWNYRGSKSLPAHWVFVDLNPSADLIDCDIEGVTAEVLAILEMIFSKKYAEAYANALETSGGTYNFTTKEGRRRLRLAVACMQMHMKLGASSIDGNTPSDLDFVFRNLVHPNIPEPRSTAQDQKDQTMFEALDLLLKLQNAHNLMAKADCSATSLSQIYQSLGVAKMDLGASFCDHRFGSYY</sequence>
<dbReference type="PROSITE" id="PS50172">
    <property type="entry name" value="BRCT"/>
    <property type="match status" value="1"/>
</dbReference>
<dbReference type="OrthoDB" id="2017365at2759"/>
<dbReference type="SUPFAM" id="SSF52113">
    <property type="entry name" value="BRCT domain"/>
    <property type="match status" value="1"/>
</dbReference>
<organism evidence="3 4">
    <name type="scientific">Penicillium olsonii</name>
    <dbReference type="NCBI Taxonomy" id="99116"/>
    <lineage>
        <taxon>Eukaryota</taxon>
        <taxon>Fungi</taxon>
        <taxon>Dikarya</taxon>
        <taxon>Ascomycota</taxon>
        <taxon>Pezizomycotina</taxon>
        <taxon>Eurotiomycetes</taxon>
        <taxon>Eurotiomycetidae</taxon>
        <taxon>Eurotiales</taxon>
        <taxon>Aspergillaceae</taxon>
        <taxon>Penicillium</taxon>
    </lineage>
</organism>
<dbReference type="CDD" id="cd00027">
    <property type="entry name" value="BRCT"/>
    <property type="match status" value="1"/>
</dbReference>
<evidence type="ECO:0000256" key="1">
    <source>
        <dbReference type="SAM" id="MobiDB-lite"/>
    </source>
</evidence>
<comment type="caution">
    <text evidence="3">The sequence shown here is derived from an EMBL/GenBank/DDBJ whole genome shotgun (WGS) entry which is preliminary data.</text>
</comment>
<feature type="domain" description="BRCT" evidence="2">
    <location>
        <begin position="1"/>
        <end position="78"/>
    </location>
</feature>